<evidence type="ECO:0000313" key="2">
    <source>
        <dbReference type="Proteomes" id="UP000676506"/>
    </source>
</evidence>
<proteinExistence type="predicted"/>
<protein>
    <submittedName>
        <fullName evidence="1">Uncharacterized protein</fullName>
    </submittedName>
</protein>
<reference evidence="1 2" key="1">
    <citation type="submission" date="2021-03" db="EMBL/GenBank/DDBJ databases">
        <title>Genomic and phenotypic characterization of Chloracidobacterium isolates provides evidence for multiple species.</title>
        <authorList>
            <person name="Saini M.K."/>
            <person name="Costas A.M.G."/>
            <person name="Tank M."/>
            <person name="Bryant D.A."/>
        </authorList>
    </citation>
    <scope>NUCLEOTIDE SEQUENCE [LARGE SCALE GENOMIC DNA]</scope>
    <source>
        <strain evidence="1 2">BV2-C</strain>
    </source>
</reference>
<accession>A0ABX8BGF0</accession>
<evidence type="ECO:0000313" key="1">
    <source>
        <dbReference type="EMBL" id="QUW04580.1"/>
    </source>
</evidence>
<sequence>MDIIYSHTNNWYHADFARRLYADLPEALRAQTRLCNVVAWLDDTPHDHVVVVNWEEVVREPQLGRGVTDLCARLADIPRRTLLSAECVGTEWFEKQFAEGIAWTELIEVGWFGYPLPERYRGLPYHVLGTVATRAEQEAMERRRAALDETPDDPAARPIPWAFVGMRTPARVAFAHELVHWRPGGFVLLTDAGPARPGSGRLTEAGLARVLRRTPLYIWRAQHPFPYFETFRVHDALRHGALPVKIDPDHAAHFSGAPGVFPSLKALAAALESQGWTALLRAAYEAALARPTLGAAFAAIASGGTPNSHAHG</sequence>
<gene>
    <name evidence="1" type="ORF">J8C06_12415</name>
</gene>
<dbReference type="EMBL" id="CP072649">
    <property type="protein sequence ID" value="QUW04580.1"/>
    <property type="molecule type" value="Genomic_DNA"/>
</dbReference>
<dbReference type="Proteomes" id="UP000676506">
    <property type="component" value="Chromosome 2"/>
</dbReference>
<keyword evidence="2" id="KW-1185">Reference proteome</keyword>
<name>A0ABX8BGF0_9BACT</name>
<organism evidence="1 2">
    <name type="scientific">Chloracidobacterium validum</name>
    <dbReference type="NCBI Taxonomy" id="2821543"/>
    <lineage>
        <taxon>Bacteria</taxon>
        <taxon>Pseudomonadati</taxon>
        <taxon>Acidobacteriota</taxon>
        <taxon>Terriglobia</taxon>
        <taxon>Terriglobales</taxon>
        <taxon>Acidobacteriaceae</taxon>
        <taxon>Chloracidobacterium</taxon>
    </lineage>
</organism>
<dbReference type="RefSeq" id="WP_211430469.1">
    <property type="nucleotide sequence ID" value="NZ_CP072649.1"/>
</dbReference>